<comment type="caution">
    <text evidence="2">The sequence shown here is derived from an EMBL/GenBank/DDBJ whole genome shotgun (WGS) entry which is preliminary data.</text>
</comment>
<keyword evidence="1" id="KW-0472">Membrane</keyword>
<dbReference type="AlphaFoldDB" id="A0A3D5IVD7"/>
<name>A0A3D5IVD7_9FLAO</name>
<dbReference type="Proteomes" id="UP000264330">
    <property type="component" value="Unassembled WGS sequence"/>
</dbReference>
<evidence type="ECO:0000313" key="3">
    <source>
        <dbReference type="Proteomes" id="UP000264330"/>
    </source>
</evidence>
<evidence type="ECO:0000313" key="2">
    <source>
        <dbReference type="EMBL" id="HCV79859.1"/>
    </source>
</evidence>
<protein>
    <submittedName>
        <fullName evidence="2">Uncharacterized protein</fullName>
    </submittedName>
</protein>
<keyword evidence="1" id="KW-1133">Transmembrane helix</keyword>
<gene>
    <name evidence="2" type="ORF">DGQ38_02280</name>
</gene>
<evidence type="ECO:0000256" key="1">
    <source>
        <dbReference type="SAM" id="Phobius"/>
    </source>
</evidence>
<reference evidence="2 3" key="1">
    <citation type="journal article" date="2018" name="Nat. Biotechnol.">
        <title>A standardized bacterial taxonomy based on genome phylogeny substantially revises the tree of life.</title>
        <authorList>
            <person name="Parks D.H."/>
            <person name="Chuvochina M."/>
            <person name="Waite D.W."/>
            <person name="Rinke C."/>
            <person name="Skarshewski A."/>
            <person name="Chaumeil P.A."/>
            <person name="Hugenholtz P."/>
        </authorList>
    </citation>
    <scope>NUCLEOTIDE SEQUENCE [LARGE SCALE GENOMIC DNA]</scope>
    <source>
        <strain evidence="2">UBA9359</strain>
    </source>
</reference>
<proteinExistence type="predicted"/>
<sequence length="61" mass="7405">MNTIIQKIGLWHSKIFKFLSEKAKTSKFWAILLTLAVLYEIVEHIVWPILVPWLMYLQWFK</sequence>
<accession>A0A3D5IVD7</accession>
<feature type="transmembrane region" description="Helical" evidence="1">
    <location>
        <begin position="28"/>
        <end position="50"/>
    </location>
</feature>
<dbReference type="EMBL" id="DPMF01000046">
    <property type="protein sequence ID" value="HCV79859.1"/>
    <property type="molecule type" value="Genomic_DNA"/>
</dbReference>
<organism evidence="2 3">
    <name type="scientific">Zunongwangia profunda</name>
    <dbReference type="NCBI Taxonomy" id="398743"/>
    <lineage>
        <taxon>Bacteria</taxon>
        <taxon>Pseudomonadati</taxon>
        <taxon>Bacteroidota</taxon>
        <taxon>Flavobacteriia</taxon>
        <taxon>Flavobacteriales</taxon>
        <taxon>Flavobacteriaceae</taxon>
        <taxon>Zunongwangia</taxon>
    </lineage>
</organism>
<keyword evidence="1" id="KW-0812">Transmembrane</keyword>